<dbReference type="Pfam" id="PF08281">
    <property type="entry name" value="Sigma70_r4_2"/>
    <property type="match status" value="1"/>
</dbReference>
<dbReference type="PANTHER" id="PTHR43133:SF8">
    <property type="entry name" value="RNA POLYMERASE SIGMA FACTOR HI_1459-RELATED"/>
    <property type="match status" value="1"/>
</dbReference>
<dbReference type="GO" id="GO:0016987">
    <property type="term" value="F:sigma factor activity"/>
    <property type="evidence" value="ECO:0007669"/>
    <property type="project" value="UniProtKB-KW"/>
</dbReference>
<dbReference type="PROSITE" id="PS01063">
    <property type="entry name" value="SIGMA70_ECF"/>
    <property type="match status" value="1"/>
</dbReference>
<dbReference type="InterPro" id="IPR007627">
    <property type="entry name" value="RNA_pol_sigma70_r2"/>
</dbReference>
<dbReference type="SUPFAM" id="SSF88659">
    <property type="entry name" value="Sigma3 and sigma4 domains of RNA polymerase sigma factors"/>
    <property type="match status" value="1"/>
</dbReference>
<dbReference type="GO" id="GO:0006352">
    <property type="term" value="P:DNA-templated transcription initiation"/>
    <property type="evidence" value="ECO:0007669"/>
    <property type="project" value="InterPro"/>
</dbReference>
<organism evidence="9 10">
    <name type="scientific">Sandaracinus amylolyticus</name>
    <dbReference type="NCBI Taxonomy" id="927083"/>
    <lineage>
        <taxon>Bacteria</taxon>
        <taxon>Pseudomonadati</taxon>
        <taxon>Myxococcota</taxon>
        <taxon>Polyangia</taxon>
        <taxon>Polyangiales</taxon>
        <taxon>Sandaracinaceae</taxon>
        <taxon>Sandaracinus</taxon>
    </lineage>
</organism>
<dbReference type="Gene3D" id="1.10.10.10">
    <property type="entry name" value="Winged helix-like DNA-binding domain superfamily/Winged helix DNA-binding domain"/>
    <property type="match status" value="1"/>
</dbReference>
<evidence type="ECO:0000259" key="7">
    <source>
        <dbReference type="Pfam" id="PF04542"/>
    </source>
</evidence>
<dbReference type="SUPFAM" id="SSF88946">
    <property type="entry name" value="Sigma2 domain of RNA polymerase sigma factors"/>
    <property type="match status" value="1"/>
</dbReference>
<evidence type="ECO:0000256" key="3">
    <source>
        <dbReference type="ARBA" id="ARBA00023082"/>
    </source>
</evidence>
<dbReference type="InterPro" id="IPR013324">
    <property type="entry name" value="RNA_pol_sigma_r3/r4-like"/>
</dbReference>
<dbReference type="EMBL" id="CP011125">
    <property type="protein sequence ID" value="AKF08447.1"/>
    <property type="molecule type" value="Genomic_DNA"/>
</dbReference>
<keyword evidence="3 6" id="KW-0731">Sigma factor</keyword>
<dbReference type="InterPro" id="IPR039425">
    <property type="entry name" value="RNA_pol_sigma-70-like"/>
</dbReference>
<reference evidence="9 10" key="1">
    <citation type="submission" date="2015-03" db="EMBL/GenBank/DDBJ databases">
        <title>Genome assembly of Sandaracinus amylolyticus DSM 53668.</title>
        <authorList>
            <person name="Sharma G."/>
            <person name="Subramanian S."/>
        </authorList>
    </citation>
    <scope>NUCLEOTIDE SEQUENCE [LARGE SCALE GENOMIC DNA]</scope>
    <source>
        <strain evidence="9 10">DSM 53668</strain>
    </source>
</reference>
<dbReference type="STRING" id="927083.DB32_005596"/>
<evidence type="ECO:0000313" key="9">
    <source>
        <dbReference type="EMBL" id="AKF08447.1"/>
    </source>
</evidence>
<dbReference type="InterPro" id="IPR014284">
    <property type="entry name" value="RNA_pol_sigma-70_dom"/>
</dbReference>
<dbReference type="InterPro" id="IPR000838">
    <property type="entry name" value="RNA_pol_sigma70_ECF_CS"/>
</dbReference>
<dbReference type="InterPro" id="IPR013249">
    <property type="entry name" value="RNA_pol_sigma70_r4_t2"/>
</dbReference>
<feature type="domain" description="RNA polymerase sigma factor 70 region 4 type 2" evidence="8">
    <location>
        <begin position="129"/>
        <end position="177"/>
    </location>
</feature>
<comment type="similarity">
    <text evidence="1 6">Belongs to the sigma-70 factor family. ECF subfamily.</text>
</comment>
<dbReference type="InterPro" id="IPR013325">
    <property type="entry name" value="RNA_pol_sigma_r2"/>
</dbReference>
<dbReference type="Pfam" id="PF04542">
    <property type="entry name" value="Sigma70_r2"/>
    <property type="match status" value="1"/>
</dbReference>
<evidence type="ECO:0000256" key="2">
    <source>
        <dbReference type="ARBA" id="ARBA00023015"/>
    </source>
</evidence>
<keyword evidence="5 6" id="KW-0804">Transcription</keyword>
<dbReference type="RefSeq" id="WP_169791574.1">
    <property type="nucleotide sequence ID" value="NZ_CP011125.1"/>
</dbReference>
<dbReference type="PANTHER" id="PTHR43133">
    <property type="entry name" value="RNA POLYMERASE ECF-TYPE SIGMA FACTO"/>
    <property type="match status" value="1"/>
</dbReference>
<dbReference type="Gene3D" id="1.10.1740.10">
    <property type="match status" value="1"/>
</dbReference>
<proteinExistence type="inferred from homology"/>
<evidence type="ECO:0000259" key="8">
    <source>
        <dbReference type="Pfam" id="PF08281"/>
    </source>
</evidence>
<evidence type="ECO:0000256" key="5">
    <source>
        <dbReference type="ARBA" id="ARBA00023163"/>
    </source>
</evidence>
<keyword evidence="2 6" id="KW-0805">Transcription regulation</keyword>
<evidence type="ECO:0000256" key="6">
    <source>
        <dbReference type="RuleBase" id="RU000716"/>
    </source>
</evidence>
<dbReference type="KEGG" id="samy:DB32_005596"/>
<dbReference type="NCBIfam" id="TIGR02937">
    <property type="entry name" value="sigma70-ECF"/>
    <property type="match status" value="1"/>
</dbReference>
<dbReference type="GO" id="GO:0003677">
    <property type="term" value="F:DNA binding"/>
    <property type="evidence" value="ECO:0007669"/>
    <property type="project" value="UniProtKB-KW"/>
</dbReference>
<feature type="domain" description="RNA polymerase sigma-70 region 2" evidence="7">
    <location>
        <begin position="30"/>
        <end position="96"/>
    </location>
</feature>
<dbReference type="InterPro" id="IPR036388">
    <property type="entry name" value="WH-like_DNA-bd_sf"/>
</dbReference>
<evidence type="ECO:0000256" key="4">
    <source>
        <dbReference type="ARBA" id="ARBA00023125"/>
    </source>
</evidence>
<protein>
    <recommendedName>
        <fullName evidence="6">RNA polymerase sigma factor</fullName>
    </recommendedName>
</protein>
<sequence>MTELPAPSFVDDADLVRRARDGDRWATEALYRRHAGAVTSAVTRVLGRVHEADDVVQDTFVRALERLDQVRDGVAFRAWIQRIAITLCHRRFRRRRLLRALGLDRGDDDATLAAHAAHGSRPDLVAELREIDGALATLSVASRSAWILHRVEGWTLEETAHALSVSLATCKRRLAEADERIAPLRRLTAEDRA</sequence>
<dbReference type="Proteomes" id="UP000034883">
    <property type="component" value="Chromosome"/>
</dbReference>
<name>A0A0F6YKR4_9BACT</name>
<gene>
    <name evidence="9" type="ORF">DB32_005596</name>
</gene>
<keyword evidence="10" id="KW-1185">Reference proteome</keyword>
<keyword evidence="4 6" id="KW-0238">DNA-binding</keyword>
<dbReference type="AlphaFoldDB" id="A0A0F6YKR4"/>
<evidence type="ECO:0000313" key="10">
    <source>
        <dbReference type="Proteomes" id="UP000034883"/>
    </source>
</evidence>
<evidence type="ECO:0000256" key="1">
    <source>
        <dbReference type="ARBA" id="ARBA00010641"/>
    </source>
</evidence>
<accession>A0A0F6YKR4</accession>